<evidence type="ECO:0000256" key="1">
    <source>
        <dbReference type="SAM" id="Phobius"/>
    </source>
</evidence>
<keyword evidence="1" id="KW-0812">Transmembrane</keyword>
<reference evidence="2 3" key="2">
    <citation type="submission" date="2023-12" db="EMBL/GenBank/DDBJ databases">
        <authorList>
            <consortium name="Cladostephus spongiosus"/>
            <person name="Lorente B."/>
            <person name="Cabral C."/>
            <person name="Frias J."/>
            <person name="Faria J."/>
            <person name="Toubarro D."/>
        </authorList>
    </citation>
    <scope>NUCLEOTIDE SEQUENCE [LARGE SCALE GENOMIC DNA]</scope>
    <source>
        <strain evidence="2 3">ZMCS4</strain>
    </source>
</reference>
<comment type="caution">
    <text evidence="2">The sequence shown here is derived from an EMBL/GenBank/DDBJ whole genome shotgun (WGS) entry which is preliminary data.</text>
</comment>
<accession>A0ABU7G5B7</accession>
<keyword evidence="1" id="KW-1133">Transmembrane helix</keyword>
<evidence type="ECO:0000313" key="2">
    <source>
        <dbReference type="EMBL" id="MEE1674592.1"/>
    </source>
</evidence>
<dbReference type="EMBL" id="JAYDYW010000008">
    <property type="protein sequence ID" value="MEE1674592.1"/>
    <property type="molecule type" value="Genomic_DNA"/>
</dbReference>
<feature type="transmembrane region" description="Helical" evidence="1">
    <location>
        <begin position="12"/>
        <end position="30"/>
    </location>
</feature>
<evidence type="ECO:0008006" key="4">
    <source>
        <dbReference type="Google" id="ProtNLM"/>
    </source>
</evidence>
<name>A0ABU7G5B7_9ALTE</name>
<organism evidence="2 3">
    <name type="scientific">Agarivorans aestuarii</name>
    <dbReference type="NCBI Taxonomy" id="1563703"/>
    <lineage>
        <taxon>Bacteria</taxon>
        <taxon>Pseudomonadati</taxon>
        <taxon>Pseudomonadota</taxon>
        <taxon>Gammaproteobacteria</taxon>
        <taxon>Alteromonadales</taxon>
        <taxon>Alteromonadaceae</taxon>
        <taxon>Agarivorans</taxon>
    </lineage>
</organism>
<sequence length="176" mass="20331">MAWSITRTQLLVSIGLLFNVVAALMTNFYIDRVSQDAHKLVQQQSANDNLIRQTWLQIDALERKRELILGLLTSAAHNQQSIPAPVQALLRNDLKYWLDMAALPRLDLDNLPQLDQQIAKVQEQQRNRIDSWYLQNLDLMDDYTEQMGWISSLRNLALFLQIIGLALILARDLSRH</sequence>
<dbReference type="RefSeq" id="WP_329775680.1">
    <property type="nucleotide sequence ID" value="NZ_JAYDYW010000008.1"/>
</dbReference>
<evidence type="ECO:0000313" key="3">
    <source>
        <dbReference type="Proteomes" id="UP001310248"/>
    </source>
</evidence>
<gene>
    <name evidence="2" type="ORF">SNR37_004035</name>
</gene>
<feature type="transmembrane region" description="Helical" evidence="1">
    <location>
        <begin position="149"/>
        <end position="170"/>
    </location>
</feature>
<reference evidence="3" key="1">
    <citation type="submission" date="2023-07" db="EMBL/GenBank/DDBJ databases">
        <title>Draft genome sequence of Agarivorans aestuarii strain ZMCS4, a CAZymes producing bacteria isolated from the marine brown algae Clodostephus spongiosus.</title>
        <authorList>
            <person name="Lorente B."/>
            <person name="Cabral C."/>
            <person name="Frias J."/>
            <person name="Faria J."/>
            <person name="Toubarro D."/>
        </authorList>
    </citation>
    <scope>NUCLEOTIDE SEQUENCE [LARGE SCALE GENOMIC DNA]</scope>
    <source>
        <strain evidence="3">ZMCS4</strain>
    </source>
</reference>
<keyword evidence="3" id="KW-1185">Reference proteome</keyword>
<protein>
    <recommendedName>
        <fullName evidence="4">DNA mismatch repair protein</fullName>
    </recommendedName>
</protein>
<dbReference type="Proteomes" id="UP001310248">
    <property type="component" value="Unassembled WGS sequence"/>
</dbReference>
<proteinExistence type="predicted"/>
<keyword evidence="1" id="KW-0472">Membrane</keyword>